<gene>
    <name evidence="3" type="ORF">DY218_32530</name>
</gene>
<keyword evidence="4" id="KW-1185">Reference proteome</keyword>
<dbReference type="PANTHER" id="PTHR33713">
    <property type="entry name" value="ANTITOXIN YAFN-RELATED"/>
    <property type="match status" value="1"/>
</dbReference>
<dbReference type="InterPro" id="IPR051405">
    <property type="entry name" value="phD/YefM_antitoxin"/>
</dbReference>
<reference evidence="3 4" key="1">
    <citation type="submission" date="2018-08" db="EMBL/GenBank/DDBJ databases">
        <title>Isolation, diversity and antifungal activity of Actinobacteria from wheat.</title>
        <authorList>
            <person name="Han C."/>
        </authorList>
    </citation>
    <scope>NUCLEOTIDE SEQUENCE [LARGE SCALE GENOMIC DNA]</scope>
    <source>
        <strain evidence="3 4">NEAU-YY421</strain>
    </source>
</reference>
<evidence type="ECO:0000256" key="2">
    <source>
        <dbReference type="RuleBase" id="RU362080"/>
    </source>
</evidence>
<comment type="function">
    <text evidence="2">Antitoxin component of a type II toxin-antitoxin (TA) system.</text>
</comment>
<dbReference type="InterPro" id="IPR006442">
    <property type="entry name" value="Antitoxin_Phd/YefM"/>
</dbReference>
<accession>A0A372LWT8</accession>
<evidence type="ECO:0000313" key="4">
    <source>
        <dbReference type="Proteomes" id="UP000263094"/>
    </source>
</evidence>
<dbReference type="NCBIfam" id="TIGR01552">
    <property type="entry name" value="phd_fam"/>
    <property type="match status" value="1"/>
</dbReference>
<dbReference type="PANTHER" id="PTHR33713:SF6">
    <property type="entry name" value="ANTITOXIN YEFM"/>
    <property type="match status" value="1"/>
</dbReference>
<dbReference type="AlphaFoldDB" id="A0A372LWT8"/>
<comment type="caution">
    <text evidence="3">The sequence shown here is derived from an EMBL/GenBank/DDBJ whole genome shotgun (WGS) entry which is preliminary data.</text>
</comment>
<sequence>MTVMPISEARKVFGPIVRAATVQRERTYISDHGQTSAVVMSVADLEDLEDTIAVLEHELRRARGETIDTVPLAEVKKQLGL</sequence>
<dbReference type="EMBL" id="QUAK01000236">
    <property type="protein sequence ID" value="RFU82477.1"/>
    <property type="molecule type" value="Genomic_DNA"/>
</dbReference>
<dbReference type="OrthoDB" id="488160at2"/>
<comment type="similarity">
    <text evidence="1 2">Belongs to the phD/YefM antitoxin family.</text>
</comment>
<dbReference type="Pfam" id="PF02604">
    <property type="entry name" value="PhdYeFM_antitox"/>
    <property type="match status" value="1"/>
</dbReference>
<proteinExistence type="inferred from homology"/>
<dbReference type="SUPFAM" id="SSF143120">
    <property type="entry name" value="YefM-like"/>
    <property type="match status" value="1"/>
</dbReference>
<name>A0A372LWT8_9ACTN</name>
<dbReference type="Gene3D" id="3.40.1620.10">
    <property type="entry name" value="YefM-like domain"/>
    <property type="match status" value="1"/>
</dbReference>
<dbReference type="RefSeq" id="WP_128559759.1">
    <property type="nucleotide sequence ID" value="NZ_QUAK01000236.1"/>
</dbReference>
<organism evidence="3 4">
    <name type="scientific">Streptomyces triticagri</name>
    <dbReference type="NCBI Taxonomy" id="2293568"/>
    <lineage>
        <taxon>Bacteria</taxon>
        <taxon>Bacillati</taxon>
        <taxon>Actinomycetota</taxon>
        <taxon>Actinomycetes</taxon>
        <taxon>Kitasatosporales</taxon>
        <taxon>Streptomycetaceae</taxon>
        <taxon>Streptomyces</taxon>
    </lineage>
</organism>
<dbReference type="InterPro" id="IPR036165">
    <property type="entry name" value="YefM-like_sf"/>
</dbReference>
<dbReference type="Proteomes" id="UP000263094">
    <property type="component" value="Unassembled WGS sequence"/>
</dbReference>
<protein>
    <recommendedName>
        <fullName evidence="2">Antitoxin</fullName>
    </recommendedName>
</protein>
<evidence type="ECO:0000256" key="1">
    <source>
        <dbReference type="ARBA" id="ARBA00009981"/>
    </source>
</evidence>
<evidence type="ECO:0000313" key="3">
    <source>
        <dbReference type="EMBL" id="RFU82477.1"/>
    </source>
</evidence>